<proteinExistence type="predicted"/>
<organism evidence="2 3">
    <name type="scientific">Ambrosiozyma monospora</name>
    <name type="common">Yeast</name>
    <name type="synonym">Endomycopsis monosporus</name>
    <dbReference type="NCBI Taxonomy" id="43982"/>
    <lineage>
        <taxon>Eukaryota</taxon>
        <taxon>Fungi</taxon>
        <taxon>Dikarya</taxon>
        <taxon>Ascomycota</taxon>
        <taxon>Saccharomycotina</taxon>
        <taxon>Pichiomycetes</taxon>
        <taxon>Pichiales</taxon>
        <taxon>Pichiaceae</taxon>
        <taxon>Ambrosiozyma</taxon>
    </lineage>
</organism>
<evidence type="ECO:0000256" key="1">
    <source>
        <dbReference type="SAM" id="MobiDB-lite"/>
    </source>
</evidence>
<gene>
    <name evidence="2" type="ORF">Amon01_000420300</name>
</gene>
<dbReference type="OrthoDB" id="4064682at2759"/>
<protein>
    <submittedName>
        <fullName evidence="2">Unnamed protein product</fullName>
    </submittedName>
</protein>
<feature type="region of interest" description="Disordered" evidence="1">
    <location>
        <begin position="182"/>
        <end position="201"/>
    </location>
</feature>
<feature type="compositionally biased region" description="Polar residues" evidence="1">
    <location>
        <begin position="190"/>
        <end position="201"/>
    </location>
</feature>
<accession>A0A9W6YTS0</accession>
<sequence>MDSKTISKKENEVLSMFFDDSFVPHDYLDALFTSSLHISKQPSLQKTSNNEFSNTASLKSLQNKCSSLLTHLDYYTNELTREFEKNLNELQNSNSIISYTTTSASTSTTKKSGDILASPAMGHQRRKSSVYRLRSQGTGGIGDDGVVGVMRLEYYIENLSSSINSLNRDLIDVNKKIDMLKKQKKDDPYESQNGPSIPSTTADIKRTFTSKIDDDDVTTEAIKDLQRLLKVKNRIQKVLDACQTVKMLVDSGTKDVGTNNSKTDENTFLSANVINEGLAPTSDLNKGVSNNQTLIDTENFTFTIDDFQSALN</sequence>
<comment type="caution">
    <text evidence="2">The sequence shown here is derived from an EMBL/GenBank/DDBJ whole genome shotgun (WGS) entry which is preliminary data.</text>
</comment>
<dbReference type="Proteomes" id="UP001165063">
    <property type="component" value="Unassembled WGS sequence"/>
</dbReference>
<dbReference type="AlphaFoldDB" id="A0A9W6YTS0"/>
<evidence type="ECO:0000313" key="3">
    <source>
        <dbReference type="Proteomes" id="UP001165063"/>
    </source>
</evidence>
<reference evidence="2" key="1">
    <citation type="submission" date="2023-04" db="EMBL/GenBank/DDBJ databases">
        <title>Ambrosiozyma monospora NBRC 1965.</title>
        <authorList>
            <person name="Ichikawa N."/>
            <person name="Sato H."/>
            <person name="Tonouchi N."/>
        </authorList>
    </citation>
    <scope>NUCLEOTIDE SEQUENCE</scope>
    <source>
        <strain evidence="2">NBRC 1965</strain>
    </source>
</reference>
<keyword evidence="3" id="KW-1185">Reference proteome</keyword>
<feature type="region of interest" description="Disordered" evidence="1">
    <location>
        <begin position="108"/>
        <end position="131"/>
    </location>
</feature>
<dbReference type="Gene3D" id="6.10.250.2790">
    <property type="match status" value="1"/>
</dbReference>
<name>A0A9W6YTS0_AMBMO</name>
<evidence type="ECO:0000313" key="2">
    <source>
        <dbReference type="EMBL" id="GMG32901.1"/>
    </source>
</evidence>
<dbReference type="EMBL" id="BSXU01001967">
    <property type="protein sequence ID" value="GMG32901.1"/>
    <property type="molecule type" value="Genomic_DNA"/>
</dbReference>